<dbReference type="PANTHER" id="PTHR14221">
    <property type="entry name" value="WD REPEAT DOMAIN 44"/>
    <property type="match status" value="1"/>
</dbReference>
<dbReference type="SUPFAM" id="SSF50978">
    <property type="entry name" value="WD40 repeat-like"/>
    <property type="match status" value="1"/>
</dbReference>
<dbReference type="SMART" id="SM00320">
    <property type="entry name" value="WD40"/>
    <property type="match status" value="7"/>
</dbReference>
<name>A0ABN7SMX2_OIKDI</name>
<sequence length="711" mass="78976">MSSSDEFYDAESDTVEDLETPTVEANGCFIPVASDGDNGQVLPKPRLSKESATPSKEKPPRPPPPKFGLSKSAPRPNTLPVNFRLGSGFNFKSKDSASKQLSNESNQLGQDDALLTPNSTVDSITAEFTKRLFAPKNLEEDYSGTSSVESVFENAYKSKTSSLDRRRKKFEDDSKRSSLDSEKMNSRYFSCAELVEELNGDAKLKRDDSIRSSLRSTHSRMAARTNLSLRRDSYRENDLNEVDSSEVPTSAETQRVCEVDNFIAPQSPPNLEKCDSISSLSSEMSSIASSASAMARKVKGIHQTFKSRFLKFRTRQNPLKQNSQSSQLSVDPPESDIDLDCAMSKKSDSSGSLKLKSSKKLLRASSNNLPLSDLSFVQELSHQSKSSPIYILKLNADSTLLAAGGKESQITVFILNAASNSEKYKMTSKSSNSDDLFCDVPFRQYFGHSGDILDLAWSKKSGDDWLLSASSDCSVCLWHMSKMEAILTLKHPEPVKCVCFHPEHPTFFASGSVDGIVRFWDIMSEKVMAYAHLQPRLKNGEMINCVEFVKFGEWLLVGTFDGRVIIFERELEKLNYYTEIVVSEKPVTGISTVDEKSSVLVTSGDSRIRVFSLDSFQMTSRYKGVQIKEHLIISAVYSPVQKLIFCGSEDGATYCWRISSDRHESASKWQRFKMHTSSINTVSVPSTLPLHSSTLFIATGDDAGRISIFSN</sequence>
<keyword evidence="3" id="KW-0677">Repeat</keyword>
<dbReference type="Pfam" id="PF00400">
    <property type="entry name" value="WD40"/>
    <property type="match status" value="2"/>
</dbReference>
<dbReference type="EMBL" id="OU015569">
    <property type="protein sequence ID" value="CAG5099567.1"/>
    <property type="molecule type" value="Genomic_DNA"/>
</dbReference>
<feature type="region of interest" description="Disordered" evidence="5">
    <location>
        <begin position="94"/>
        <end position="116"/>
    </location>
</feature>
<dbReference type="Proteomes" id="UP001158576">
    <property type="component" value="Chromosome XSR"/>
</dbReference>
<feature type="compositionally biased region" description="Polar residues" evidence="5">
    <location>
        <begin position="316"/>
        <end position="329"/>
    </location>
</feature>
<proteinExistence type="predicted"/>
<feature type="compositionally biased region" description="Acidic residues" evidence="5">
    <location>
        <begin position="1"/>
        <end position="19"/>
    </location>
</feature>
<organism evidence="6 7">
    <name type="scientific">Oikopleura dioica</name>
    <name type="common">Tunicate</name>
    <dbReference type="NCBI Taxonomy" id="34765"/>
    <lineage>
        <taxon>Eukaryota</taxon>
        <taxon>Metazoa</taxon>
        <taxon>Chordata</taxon>
        <taxon>Tunicata</taxon>
        <taxon>Appendicularia</taxon>
        <taxon>Copelata</taxon>
        <taxon>Oikopleuridae</taxon>
        <taxon>Oikopleura</taxon>
    </lineage>
</organism>
<feature type="compositionally biased region" description="Polar residues" evidence="5">
    <location>
        <begin position="98"/>
        <end position="109"/>
    </location>
</feature>
<evidence type="ECO:0000256" key="4">
    <source>
        <dbReference type="PROSITE-ProRule" id="PRU00221"/>
    </source>
</evidence>
<accession>A0ABN7SMX2</accession>
<keyword evidence="2 4" id="KW-0853">WD repeat</keyword>
<gene>
    <name evidence="6" type="ORF">OKIOD_LOCUS8142</name>
</gene>
<evidence type="ECO:0000313" key="6">
    <source>
        <dbReference type="EMBL" id="CAG5099567.1"/>
    </source>
</evidence>
<dbReference type="InterPro" id="IPR015943">
    <property type="entry name" value="WD40/YVTN_repeat-like_dom_sf"/>
</dbReference>
<evidence type="ECO:0000256" key="2">
    <source>
        <dbReference type="ARBA" id="ARBA00022574"/>
    </source>
</evidence>
<dbReference type="Gene3D" id="2.130.10.10">
    <property type="entry name" value="YVTN repeat-like/Quinoprotein amine dehydrogenase"/>
    <property type="match status" value="1"/>
</dbReference>
<evidence type="ECO:0000256" key="1">
    <source>
        <dbReference type="ARBA" id="ARBA00021207"/>
    </source>
</evidence>
<evidence type="ECO:0000313" key="7">
    <source>
        <dbReference type="Proteomes" id="UP001158576"/>
    </source>
</evidence>
<dbReference type="InterPro" id="IPR040324">
    <property type="entry name" value="WDR44/Dgr2"/>
</dbReference>
<reference evidence="6 7" key="1">
    <citation type="submission" date="2021-04" db="EMBL/GenBank/DDBJ databases">
        <authorList>
            <person name="Bliznina A."/>
        </authorList>
    </citation>
    <scope>NUCLEOTIDE SEQUENCE [LARGE SCALE GENOMIC DNA]</scope>
</reference>
<dbReference type="InterPro" id="IPR001680">
    <property type="entry name" value="WD40_rpt"/>
</dbReference>
<dbReference type="PROSITE" id="PS50082">
    <property type="entry name" value="WD_REPEATS_2"/>
    <property type="match status" value="2"/>
</dbReference>
<feature type="region of interest" description="Disordered" evidence="5">
    <location>
        <begin position="316"/>
        <end position="352"/>
    </location>
</feature>
<evidence type="ECO:0000256" key="3">
    <source>
        <dbReference type="ARBA" id="ARBA00022737"/>
    </source>
</evidence>
<dbReference type="InterPro" id="IPR036322">
    <property type="entry name" value="WD40_repeat_dom_sf"/>
</dbReference>
<feature type="repeat" description="WD" evidence="4">
    <location>
        <begin position="488"/>
        <end position="530"/>
    </location>
</feature>
<keyword evidence="7" id="KW-1185">Reference proteome</keyword>
<feature type="repeat" description="WD" evidence="4">
    <location>
        <begin position="445"/>
        <end position="488"/>
    </location>
</feature>
<dbReference type="PANTHER" id="PTHR14221:SF0">
    <property type="entry name" value="WD REPEAT-CONTAINING PROTEIN 44"/>
    <property type="match status" value="1"/>
</dbReference>
<protein>
    <recommendedName>
        <fullName evidence="1">WD repeat-containing protein 44</fullName>
    </recommendedName>
</protein>
<evidence type="ECO:0000256" key="5">
    <source>
        <dbReference type="SAM" id="MobiDB-lite"/>
    </source>
</evidence>
<dbReference type="PROSITE" id="PS50294">
    <property type="entry name" value="WD_REPEATS_REGION"/>
    <property type="match status" value="1"/>
</dbReference>
<feature type="region of interest" description="Disordered" evidence="5">
    <location>
        <begin position="1"/>
        <end position="81"/>
    </location>
</feature>